<sequence length="93" mass="10787">MTTNSDLCQSTAMKITSDVYFCYVTRNGNTNKIKVNGYHFDNEMSIEKFPQITIPEKHICILRCRCGSNDWGEDGRYINEYCCNDCGQYITVY</sequence>
<comment type="caution">
    <text evidence="1">The sequence shown here is derived from an EMBL/GenBank/DDBJ whole genome shotgun (WGS) entry which is preliminary data.</text>
</comment>
<dbReference type="Proteomes" id="UP001214757">
    <property type="component" value="Unassembled WGS sequence"/>
</dbReference>
<evidence type="ECO:0000313" key="1">
    <source>
        <dbReference type="EMBL" id="MDC9624076.1"/>
    </source>
</evidence>
<evidence type="ECO:0000313" key="2">
    <source>
        <dbReference type="Proteomes" id="UP001214757"/>
    </source>
</evidence>
<accession>A0ABT5M8Q0</accession>
<name>A0ABT5M8Q0_9GAMM</name>
<dbReference type="EMBL" id="JAQRFO010000125">
    <property type="protein sequence ID" value="MDC9624076.1"/>
    <property type="molecule type" value="Genomic_DNA"/>
</dbReference>
<keyword evidence="2" id="KW-1185">Reference proteome</keyword>
<reference evidence="1 2" key="1">
    <citation type="submission" date="2023-02" db="EMBL/GenBank/DDBJ databases">
        <title>Entomopathogenic bacteria.</title>
        <authorList>
            <person name="Machado R.A."/>
        </authorList>
    </citation>
    <scope>NUCLEOTIDE SEQUENCE [LARGE SCALE GENOMIC DNA]</scope>
    <source>
        <strain evidence="1 2">XENO-7</strain>
    </source>
</reference>
<proteinExistence type="predicted"/>
<dbReference type="RefSeq" id="WP_273581459.1">
    <property type="nucleotide sequence ID" value="NZ_JAQRFO010000125.1"/>
</dbReference>
<gene>
    <name evidence="1" type="ORF">PSI22_21215</name>
</gene>
<organism evidence="1 2">
    <name type="scientific">Xenorhabdus aichiensis</name>
    <dbReference type="NCBI Taxonomy" id="3025874"/>
    <lineage>
        <taxon>Bacteria</taxon>
        <taxon>Pseudomonadati</taxon>
        <taxon>Pseudomonadota</taxon>
        <taxon>Gammaproteobacteria</taxon>
        <taxon>Enterobacterales</taxon>
        <taxon>Morganellaceae</taxon>
        <taxon>Xenorhabdus</taxon>
    </lineage>
</organism>
<protein>
    <submittedName>
        <fullName evidence="1">Uncharacterized protein</fullName>
    </submittedName>
</protein>